<keyword evidence="7" id="KW-1185">Reference proteome</keyword>
<feature type="transmembrane region" description="Helical" evidence="5">
    <location>
        <begin position="96"/>
        <end position="118"/>
    </location>
</feature>
<comment type="subcellular location">
    <subcellularLocation>
        <location evidence="1">Membrane</location>
        <topology evidence="1">Multi-pass membrane protein</topology>
    </subcellularLocation>
</comment>
<dbReference type="PANTHER" id="PTHR43461:SF1">
    <property type="entry name" value="TRANSMEMBRANE PROTEIN 256"/>
    <property type="match status" value="1"/>
</dbReference>
<evidence type="ECO:0000256" key="5">
    <source>
        <dbReference type="SAM" id="Phobius"/>
    </source>
</evidence>
<keyword evidence="2 5" id="KW-0812">Transmembrane</keyword>
<evidence type="ECO:0000313" key="6">
    <source>
        <dbReference type="EMBL" id="KAL0487529.1"/>
    </source>
</evidence>
<sequence length="119" mass="12558">MSDLARLYLRIGAVSGALAVGFGAFGAHALKKRITDPTLLKTWETASQYHLLHSLALLGVSQCRRNHHLVGGLFTAGIILFSGSLYALVLTQKKALGAITPIGGLSFIGGWLALAFLAL</sequence>
<dbReference type="PANTHER" id="PTHR43461">
    <property type="entry name" value="TRANSMEMBRANE PROTEIN 256"/>
    <property type="match status" value="1"/>
</dbReference>
<dbReference type="Pfam" id="PF04241">
    <property type="entry name" value="DUF423"/>
    <property type="match status" value="1"/>
</dbReference>
<protein>
    <recommendedName>
        <fullName evidence="8">DUF423 domain-containing protein</fullName>
    </recommendedName>
</protein>
<reference evidence="6 7" key="1">
    <citation type="submission" date="2024-03" db="EMBL/GenBank/DDBJ databases">
        <title>The Acrasis kona genome and developmental transcriptomes reveal deep origins of eukaryotic multicellular pathways.</title>
        <authorList>
            <person name="Sheikh S."/>
            <person name="Fu C.-J."/>
            <person name="Brown M.W."/>
            <person name="Baldauf S.L."/>
        </authorList>
    </citation>
    <scope>NUCLEOTIDE SEQUENCE [LARGE SCALE GENOMIC DNA]</scope>
    <source>
        <strain evidence="6 7">ATCC MYA-3509</strain>
    </source>
</reference>
<evidence type="ECO:0000313" key="7">
    <source>
        <dbReference type="Proteomes" id="UP001431209"/>
    </source>
</evidence>
<dbReference type="EMBL" id="JAOPGA020001347">
    <property type="protein sequence ID" value="KAL0487529.1"/>
    <property type="molecule type" value="Genomic_DNA"/>
</dbReference>
<feature type="transmembrane region" description="Helical" evidence="5">
    <location>
        <begin position="7"/>
        <end position="30"/>
    </location>
</feature>
<evidence type="ECO:0000256" key="1">
    <source>
        <dbReference type="ARBA" id="ARBA00004141"/>
    </source>
</evidence>
<keyword evidence="3 5" id="KW-1133">Transmembrane helix</keyword>
<dbReference type="AlphaFoldDB" id="A0AAW2ZFU2"/>
<feature type="transmembrane region" description="Helical" evidence="5">
    <location>
        <begin position="69"/>
        <end position="89"/>
    </location>
</feature>
<comment type="caution">
    <text evidence="6">The sequence shown here is derived from an EMBL/GenBank/DDBJ whole genome shotgun (WGS) entry which is preliminary data.</text>
</comment>
<gene>
    <name evidence="6" type="ORF">AKO1_008653</name>
</gene>
<name>A0AAW2ZFU2_9EUKA</name>
<evidence type="ECO:0000256" key="3">
    <source>
        <dbReference type="ARBA" id="ARBA00022989"/>
    </source>
</evidence>
<evidence type="ECO:0000256" key="4">
    <source>
        <dbReference type="ARBA" id="ARBA00023136"/>
    </source>
</evidence>
<dbReference type="InterPro" id="IPR006696">
    <property type="entry name" value="DUF423"/>
</dbReference>
<proteinExistence type="predicted"/>
<evidence type="ECO:0000256" key="2">
    <source>
        <dbReference type="ARBA" id="ARBA00022692"/>
    </source>
</evidence>
<dbReference type="GO" id="GO:0016020">
    <property type="term" value="C:membrane"/>
    <property type="evidence" value="ECO:0007669"/>
    <property type="project" value="UniProtKB-SubCell"/>
</dbReference>
<organism evidence="6 7">
    <name type="scientific">Acrasis kona</name>
    <dbReference type="NCBI Taxonomy" id="1008807"/>
    <lineage>
        <taxon>Eukaryota</taxon>
        <taxon>Discoba</taxon>
        <taxon>Heterolobosea</taxon>
        <taxon>Tetramitia</taxon>
        <taxon>Eutetramitia</taxon>
        <taxon>Acrasidae</taxon>
        <taxon>Acrasis</taxon>
    </lineage>
</organism>
<evidence type="ECO:0008006" key="8">
    <source>
        <dbReference type="Google" id="ProtNLM"/>
    </source>
</evidence>
<accession>A0AAW2ZFU2</accession>
<dbReference type="Proteomes" id="UP001431209">
    <property type="component" value="Unassembled WGS sequence"/>
</dbReference>
<keyword evidence="4 5" id="KW-0472">Membrane</keyword>